<comment type="caution">
    <text evidence="1">The sequence shown here is derived from an EMBL/GenBank/DDBJ whole genome shotgun (WGS) entry which is preliminary data.</text>
</comment>
<proteinExistence type="predicted"/>
<evidence type="ECO:0000313" key="2">
    <source>
        <dbReference type="Proteomes" id="UP000657574"/>
    </source>
</evidence>
<sequence length="76" mass="8746">MQRHKDFAVAYAANARGVVLSEREEATKRELLVALTVPVQRQFFAFWWTRARHYTADQRMFAEAVARLAEEAPPAP</sequence>
<dbReference type="EMBL" id="BMQA01000119">
    <property type="protein sequence ID" value="GGJ70237.1"/>
    <property type="molecule type" value="Genomic_DNA"/>
</dbReference>
<gene>
    <name evidence="1" type="ORF">GCM10010121_096110</name>
</gene>
<dbReference type="AlphaFoldDB" id="A0A917UNE4"/>
<reference evidence="1" key="1">
    <citation type="journal article" date="2014" name="Int. J. Syst. Evol. Microbiol.">
        <title>Complete genome sequence of Corynebacterium casei LMG S-19264T (=DSM 44701T), isolated from a smear-ripened cheese.</title>
        <authorList>
            <consortium name="US DOE Joint Genome Institute (JGI-PGF)"/>
            <person name="Walter F."/>
            <person name="Albersmeier A."/>
            <person name="Kalinowski J."/>
            <person name="Ruckert C."/>
        </authorList>
    </citation>
    <scope>NUCLEOTIDE SEQUENCE</scope>
    <source>
        <strain evidence="1">JCM 3086</strain>
    </source>
</reference>
<protein>
    <submittedName>
        <fullName evidence="1">Uncharacterized protein</fullName>
    </submittedName>
</protein>
<dbReference type="Proteomes" id="UP000657574">
    <property type="component" value="Unassembled WGS sequence"/>
</dbReference>
<dbReference type="RefSeq" id="WP_189317583.1">
    <property type="nucleotide sequence ID" value="NZ_BMQA01000119.1"/>
</dbReference>
<keyword evidence="2" id="KW-1185">Reference proteome</keyword>
<reference evidence="1" key="2">
    <citation type="submission" date="2020-09" db="EMBL/GenBank/DDBJ databases">
        <authorList>
            <person name="Sun Q."/>
            <person name="Ohkuma M."/>
        </authorList>
    </citation>
    <scope>NUCLEOTIDE SEQUENCE</scope>
    <source>
        <strain evidence="1">JCM 3086</strain>
    </source>
</reference>
<name>A0A917UNE4_9ACTN</name>
<evidence type="ECO:0000313" key="1">
    <source>
        <dbReference type="EMBL" id="GGJ70237.1"/>
    </source>
</evidence>
<accession>A0A917UNE4</accession>
<organism evidence="1 2">
    <name type="scientific">Streptomyces brasiliensis</name>
    <dbReference type="NCBI Taxonomy" id="1954"/>
    <lineage>
        <taxon>Bacteria</taxon>
        <taxon>Bacillati</taxon>
        <taxon>Actinomycetota</taxon>
        <taxon>Actinomycetes</taxon>
        <taxon>Kitasatosporales</taxon>
        <taxon>Streptomycetaceae</taxon>
        <taxon>Streptomyces</taxon>
    </lineage>
</organism>